<dbReference type="PANTHER" id="PTHR11662">
    <property type="entry name" value="SOLUTE CARRIER FAMILY 17"/>
    <property type="match status" value="1"/>
</dbReference>
<accession>A0A7Z7BCB8</accession>
<comment type="subcellular location">
    <subcellularLocation>
        <location evidence="1">Cell membrane</location>
        <topology evidence="1">Multi-pass membrane protein</topology>
    </subcellularLocation>
</comment>
<proteinExistence type="predicted"/>
<dbReference type="InterPro" id="IPR011701">
    <property type="entry name" value="MFS"/>
</dbReference>
<keyword evidence="9" id="KW-1185">Reference proteome</keyword>
<dbReference type="InterPro" id="IPR020846">
    <property type="entry name" value="MFS_dom"/>
</dbReference>
<gene>
    <name evidence="8" type="ORF">SAMN04487926_118127</name>
</gene>
<feature type="domain" description="Major facilitator superfamily (MFS) profile" evidence="7">
    <location>
        <begin position="7"/>
        <end position="415"/>
    </location>
</feature>
<feature type="transmembrane region" description="Helical" evidence="6">
    <location>
        <begin position="44"/>
        <end position="65"/>
    </location>
</feature>
<dbReference type="InterPro" id="IPR000849">
    <property type="entry name" value="Sugar_P_transporter"/>
</dbReference>
<evidence type="ECO:0000256" key="2">
    <source>
        <dbReference type="ARBA" id="ARBA00022475"/>
    </source>
</evidence>
<dbReference type="GO" id="GO:0005886">
    <property type="term" value="C:plasma membrane"/>
    <property type="evidence" value="ECO:0007669"/>
    <property type="project" value="UniProtKB-SubCell"/>
</dbReference>
<dbReference type="PANTHER" id="PTHR11662:SF399">
    <property type="entry name" value="FI19708P1-RELATED"/>
    <property type="match status" value="1"/>
</dbReference>
<feature type="transmembrane region" description="Helical" evidence="6">
    <location>
        <begin position="359"/>
        <end position="383"/>
    </location>
</feature>
<dbReference type="Gene3D" id="1.20.1250.20">
    <property type="entry name" value="MFS general substrate transporter like domains"/>
    <property type="match status" value="2"/>
</dbReference>
<keyword evidence="2" id="KW-1003">Cell membrane</keyword>
<evidence type="ECO:0000259" key="7">
    <source>
        <dbReference type="PROSITE" id="PS50850"/>
    </source>
</evidence>
<dbReference type="InterPro" id="IPR036259">
    <property type="entry name" value="MFS_trans_sf"/>
</dbReference>
<dbReference type="PIRSF" id="PIRSF002808">
    <property type="entry name" value="Hexose_phosphate_transp"/>
    <property type="match status" value="1"/>
</dbReference>
<comment type="caution">
    <text evidence="8">The sequence shown here is derived from an EMBL/GenBank/DDBJ whole genome shotgun (WGS) entry which is preliminary data.</text>
</comment>
<keyword evidence="5 6" id="KW-0472">Membrane</keyword>
<sequence>MKRRYWVYLFLFLLTVVNYVDRVALSIASSQIGKEFSLSPVNLGYLFSSFLWLYAVALIPMGLLVDRFGSKRLNAWGIGFWSLATALTAFTGGFISLLATRLLMGLGESTSYPAGGRVIREWAPASERGIATSIFHAGSLLGPAIGAIGLGWVVTTYGWRAAFLVAASTGFVWLAAWLIWFRQPEDAKWLSEAERKHILSSRNAVGTRGSIEPQRLGFAALARSKTIWAIAFTHGCAVYATYLFLTWMPSYLQAEKGMSITRSALFTAIPYAGAAILGVLIGSCSDRYLRGKDIAGGSRRAVVAACLLMSALILLVPGANELWLVMLLLTLSLTGCTAAVASNLSLVNDLLPSKKDSGTAIAMISVGGNGFGLIAPIATGYVVSMTHSYQAGFVITGVLVLTAAAATLLLTRRPITSTETISDVCVTRNA</sequence>
<feature type="transmembrane region" description="Helical" evidence="6">
    <location>
        <begin position="325"/>
        <end position="347"/>
    </location>
</feature>
<evidence type="ECO:0000256" key="3">
    <source>
        <dbReference type="ARBA" id="ARBA00022692"/>
    </source>
</evidence>
<evidence type="ECO:0000256" key="5">
    <source>
        <dbReference type="ARBA" id="ARBA00023136"/>
    </source>
</evidence>
<dbReference type="GO" id="GO:0022857">
    <property type="term" value="F:transmembrane transporter activity"/>
    <property type="evidence" value="ECO:0007669"/>
    <property type="project" value="InterPro"/>
</dbReference>
<feature type="transmembrane region" description="Helical" evidence="6">
    <location>
        <begin position="161"/>
        <end position="181"/>
    </location>
</feature>
<dbReference type="AlphaFoldDB" id="A0A7Z7BCB8"/>
<feature type="transmembrane region" description="Helical" evidence="6">
    <location>
        <begin position="227"/>
        <end position="248"/>
    </location>
</feature>
<dbReference type="SUPFAM" id="SSF103473">
    <property type="entry name" value="MFS general substrate transporter"/>
    <property type="match status" value="1"/>
</dbReference>
<keyword evidence="3 6" id="KW-0812">Transmembrane</keyword>
<dbReference type="Pfam" id="PF07690">
    <property type="entry name" value="MFS_1"/>
    <property type="match status" value="1"/>
</dbReference>
<dbReference type="PROSITE" id="PS50850">
    <property type="entry name" value="MFS"/>
    <property type="match status" value="1"/>
</dbReference>
<name>A0A7Z7BCB8_9BURK</name>
<reference evidence="8" key="1">
    <citation type="submission" date="2016-10" db="EMBL/GenBank/DDBJ databases">
        <authorList>
            <person name="Varghese N."/>
            <person name="Submissions S."/>
        </authorList>
    </citation>
    <scope>NUCLEOTIDE SEQUENCE [LARGE SCALE GENOMIC DNA]</scope>
    <source>
        <strain evidence="8">YR281</strain>
    </source>
</reference>
<keyword evidence="4 6" id="KW-1133">Transmembrane helix</keyword>
<organism evidence="8 9">
    <name type="scientific">Paraburkholderia steynii</name>
    <dbReference type="NCBI Taxonomy" id="1245441"/>
    <lineage>
        <taxon>Bacteria</taxon>
        <taxon>Pseudomonadati</taxon>
        <taxon>Pseudomonadota</taxon>
        <taxon>Betaproteobacteria</taxon>
        <taxon>Burkholderiales</taxon>
        <taxon>Burkholderiaceae</taxon>
        <taxon>Paraburkholderia</taxon>
    </lineage>
</organism>
<evidence type="ECO:0000313" key="8">
    <source>
        <dbReference type="EMBL" id="SDI51910.1"/>
    </source>
</evidence>
<feature type="transmembrane region" description="Helical" evidence="6">
    <location>
        <begin position="301"/>
        <end position="319"/>
    </location>
</feature>
<dbReference type="RefSeq" id="WP_091784011.1">
    <property type="nucleotide sequence ID" value="NZ_FNDI01000018.1"/>
</dbReference>
<evidence type="ECO:0000256" key="1">
    <source>
        <dbReference type="ARBA" id="ARBA00004651"/>
    </source>
</evidence>
<dbReference type="EMBL" id="FNDI01000018">
    <property type="protein sequence ID" value="SDI51910.1"/>
    <property type="molecule type" value="Genomic_DNA"/>
</dbReference>
<evidence type="ECO:0000256" key="4">
    <source>
        <dbReference type="ARBA" id="ARBA00022989"/>
    </source>
</evidence>
<feature type="transmembrane region" description="Helical" evidence="6">
    <location>
        <begin position="389"/>
        <end position="410"/>
    </location>
</feature>
<dbReference type="InterPro" id="IPR050382">
    <property type="entry name" value="MFS_Na/Anion_cotransporter"/>
</dbReference>
<dbReference type="Proteomes" id="UP000198900">
    <property type="component" value="Unassembled WGS sequence"/>
</dbReference>
<protein>
    <submittedName>
        <fullName evidence="8">MFS transporter, ACS family, glucarate transporter</fullName>
    </submittedName>
</protein>
<feature type="transmembrane region" description="Helical" evidence="6">
    <location>
        <begin position="77"/>
        <end position="99"/>
    </location>
</feature>
<evidence type="ECO:0000256" key="6">
    <source>
        <dbReference type="SAM" id="Phobius"/>
    </source>
</evidence>
<dbReference type="CDD" id="cd17319">
    <property type="entry name" value="MFS_ExuT_GudP_like"/>
    <property type="match status" value="1"/>
</dbReference>
<evidence type="ECO:0000313" key="9">
    <source>
        <dbReference type="Proteomes" id="UP000198900"/>
    </source>
</evidence>
<feature type="transmembrane region" description="Helical" evidence="6">
    <location>
        <begin position="268"/>
        <end position="289"/>
    </location>
</feature>